<evidence type="ECO:0000256" key="1">
    <source>
        <dbReference type="ARBA" id="ARBA00022741"/>
    </source>
</evidence>
<name>A0A222VX13_9PSEU</name>
<dbReference type="Gene3D" id="3.30.420.40">
    <property type="match status" value="2"/>
</dbReference>
<dbReference type="SUPFAM" id="SSF53067">
    <property type="entry name" value="Actin-like ATPase domain"/>
    <property type="match status" value="2"/>
</dbReference>
<protein>
    <submittedName>
        <fullName evidence="5">Hsp70 protein</fullName>
    </submittedName>
</protein>
<dbReference type="STRING" id="530584.SAMN05421630_1044"/>
<dbReference type="OrthoDB" id="9766019at2"/>
<keyword evidence="6" id="KW-1185">Reference proteome</keyword>
<feature type="region of interest" description="Disordered" evidence="4">
    <location>
        <begin position="336"/>
        <end position="408"/>
    </location>
</feature>
<evidence type="ECO:0000256" key="2">
    <source>
        <dbReference type="ARBA" id="ARBA00022840"/>
    </source>
</evidence>
<dbReference type="KEGG" id="pmad:BAY61_29655"/>
<organism evidence="5 6">
    <name type="scientific">Prauserella marina</name>
    <dbReference type="NCBI Taxonomy" id="530584"/>
    <lineage>
        <taxon>Bacteria</taxon>
        <taxon>Bacillati</taxon>
        <taxon>Actinomycetota</taxon>
        <taxon>Actinomycetes</taxon>
        <taxon>Pseudonocardiales</taxon>
        <taxon>Pseudonocardiaceae</taxon>
        <taxon>Prauserella</taxon>
    </lineage>
</organism>
<gene>
    <name evidence="5" type="ORF">SAMN05421630_1044</name>
</gene>
<dbReference type="PANTHER" id="PTHR19375">
    <property type="entry name" value="HEAT SHOCK PROTEIN 70KDA"/>
    <property type="match status" value="1"/>
</dbReference>
<dbReference type="PRINTS" id="PR00301">
    <property type="entry name" value="HEATSHOCK70"/>
</dbReference>
<evidence type="ECO:0000313" key="5">
    <source>
        <dbReference type="EMBL" id="SDC82404.1"/>
    </source>
</evidence>
<dbReference type="Proteomes" id="UP000199494">
    <property type="component" value="Unassembled WGS sequence"/>
</dbReference>
<evidence type="ECO:0000256" key="3">
    <source>
        <dbReference type="ARBA" id="ARBA00023186"/>
    </source>
</evidence>
<keyword evidence="2" id="KW-0067">ATP-binding</keyword>
<evidence type="ECO:0000256" key="4">
    <source>
        <dbReference type="SAM" id="MobiDB-lite"/>
    </source>
</evidence>
<dbReference type="InterPro" id="IPR013126">
    <property type="entry name" value="Hsp_70_fam"/>
</dbReference>
<dbReference type="AlphaFoldDB" id="A0A222VX13"/>
<dbReference type="GO" id="GO:0005524">
    <property type="term" value="F:ATP binding"/>
    <property type="evidence" value="ECO:0007669"/>
    <property type="project" value="UniProtKB-KW"/>
</dbReference>
<dbReference type="Pfam" id="PF00012">
    <property type="entry name" value="HSP70"/>
    <property type="match status" value="1"/>
</dbReference>
<evidence type="ECO:0000313" key="6">
    <source>
        <dbReference type="Proteomes" id="UP000199494"/>
    </source>
</evidence>
<sequence length="408" mass="43185">MRYVMGIHLGRTRTTAAVCRSDGGPWGGPEVVPLWGGVPWIDTVLHISHGGELSAGQTAVRHAAVAPDRIVRAPHRRTGDDVPFVLGDLSYTAEALAAALIGLVADRVADIEGVHAERIVVTHPPSWSGYRRGLLHDALDNADLPGVLALPSPIAAAESHLANERVDVGSLLAVCRIGGEQVETALLRQGPRGFDLLSHTEGGEHEAGARMDDLIVGHVLRQVSRDKNDAVAMASLRAACTMAKERLSTAREVVVADDARLTRAELETLIRPVLQAGIGQLARTAANATTGDIAAAVLVGGSAAIPLFAQLARTVLDCPVFVDANPGTAMARGAALAARPRPEPREEVGNSLVASNHELPAVYGQRDEADEEPPPERPPVEITPLTPPKRKFSFSRKATAAAHRDEDR</sequence>
<keyword evidence="3" id="KW-0143">Chaperone</keyword>
<proteinExistence type="predicted"/>
<reference evidence="5 6" key="1">
    <citation type="submission" date="2016-10" db="EMBL/GenBank/DDBJ databases">
        <authorList>
            <person name="de Groot N.N."/>
        </authorList>
    </citation>
    <scope>NUCLEOTIDE SEQUENCE [LARGE SCALE GENOMIC DNA]</scope>
    <source>
        <strain evidence="5 6">CGMCC 4.5506</strain>
    </source>
</reference>
<dbReference type="GO" id="GO:0140662">
    <property type="term" value="F:ATP-dependent protein folding chaperone"/>
    <property type="evidence" value="ECO:0007669"/>
    <property type="project" value="InterPro"/>
</dbReference>
<dbReference type="InterPro" id="IPR043129">
    <property type="entry name" value="ATPase_NBD"/>
</dbReference>
<dbReference type="EMBL" id="FMZE01000004">
    <property type="protein sequence ID" value="SDC82404.1"/>
    <property type="molecule type" value="Genomic_DNA"/>
</dbReference>
<accession>A0A222VX13</accession>
<dbReference type="Gene3D" id="3.90.640.10">
    <property type="entry name" value="Actin, Chain A, domain 4"/>
    <property type="match status" value="1"/>
</dbReference>
<keyword evidence="1" id="KW-0547">Nucleotide-binding</keyword>